<evidence type="ECO:0000256" key="4">
    <source>
        <dbReference type="ARBA" id="ARBA00012801"/>
    </source>
</evidence>
<sequence>FVFYTNYNSRKSSELAENPSAALAFHWKEVQRQVRVVGTVEKVSEEDSTAYYKSRPVGSRIGAWASPQSQVIGEGELQKKVEEISAKYASVEGKEADIPRPEFWGGWRVVPTEVEFWAGKQSRLHDRVRYLRDGDGWKIERLAP</sequence>
<dbReference type="Gene3D" id="2.30.110.10">
    <property type="entry name" value="Electron Transport, Fmn-binding Protein, Chain A"/>
    <property type="match status" value="1"/>
</dbReference>
<dbReference type="PANTHER" id="PTHR10851:SF0">
    <property type="entry name" value="PYRIDOXINE-5'-PHOSPHATE OXIDASE"/>
    <property type="match status" value="1"/>
</dbReference>
<dbReference type="HOGENOM" id="CLU_032263_2_3_1"/>
<dbReference type="GO" id="GO:0004733">
    <property type="term" value="F:pyridoxamine phosphate oxidase activity"/>
    <property type="evidence" value="ECO:0007669"/>
    <property type="project" value="UniProtKB-EC"/>
</dbReference>
<dbReference type="InterPro" id="IPR011576">
    <property type="entry name" value="Pyridox_Oxase_N"/>
</dbReference>
<evidence type="ECO:0000256" key="5">
    <source>
        <dbReference type="ARBA" id="ARBA00022630"/>
    </source>
</evidence>
<dbReference type="Pfam" id="PF10590">
    <property type="entry name" value="PNP_phzG_C"/>
    <property type="match status" value="1"/>
</dbReference>
<feature type="domain" description="Pyridoxine 5'-phosphate oxidase dimerisation C-terminal" evidence="9">
    <location>
        <begin position="104"/>
        <end position="144"/>
    </location>
</feature>
<reference evidence="10 11" key="1">
    <citation type="submission" date="2014-04" db="EMBL/GenBank/DDBJ databases">
        <authorList>
            <consortium name="DOE Joint Genome Institute"/>
            <person name="Kuo A."/>
            <person name="Girlanda M."/>
            <person name="Perotto S."/>
            <person name="Kohler A."/>
            <person name="Nagy L.G."/>
            <person name="Floudas D."/>
            <person name="Copeland A."/>
            <person name="Barry K.W."/>
            <person name="Cichocki N."/>
            <person name="Veneault-Fourrey C."/>
            <person name="LaButti K."/>
            <person name="Lindquist E.A."/>
            <person name="Lipzen A."/>
            <person name="Lundell T."/>
            <person name="Morin E."/>
            <person name="Murat C."/>
            <person name="Sun H."/>
            <person name="Tunlid A."/>
            <person name="Henrissat B."/>
            <person name="Grigoriev I.V."/>
            <person name="Hibbett D.S."/>
            <person name="Martin F."/>
            <person name="Nordberg H.P."/>
            <person name="Cantor M.N."/>
            <person name="Hua S.X."/>
        </authorList>
    </citation>
    <scope>NUCLEOTIDE SEQUENCE [LARGE SCALE GENOMIC DNA]</scope>
    <source>
        <strain evidence="10 11">MUT 4182</strain>
    </source>
</reference>
<evidence type="ECO:0000313" key="11">
    <source>
        <dbReference type="Proteomes" id="UP000054248"/>
    </source>
</evidence>
<keyword evidence="7" id="KW-0560">Oxidoreductase</keyword>
<keyword evidence="5" id="KW-0285">Flavoprotein</keyword>
<dbReference type="EC" id="1.4.3.5" evidence="4"/>
<evidence type="ECO:0000259" key="9">
    <source>
        <dbReference type="Pfam" id="PF10590"/>
    </source>
</evidence>
<name>A0A0C3LPB6_9AGAM</name>
<evidence type="ECO:0000256" key="2">
    <source>
        <dbReference type="ARBA" id="ARBA00004738"/>
    </source>
</evidence>
<dbReference type="STRING" id="1051891.A0A0C3LPB6"/>
<evidence type="ECO:0000313" key="10">
    <source>
        <dbReference type="EMBL" id="KIO23262.1"/>
    </source>
</evidence>
<evidence type="ECO:0000259" key="8">
    <source>
        <dbReference type="Pfam" id="PF01243"/>
    </source>
</evidence>
<reference evidence="11" key="2">
    <citation type="submission" date="2015-01" db="EMBL/GenBank/DDBJ databases">
        <title>Evolutionary Origins and Diversification of the Mycorrhizal Mutualists.</title>
        <authorList>
            <consortium name="DOE Joint Genome Institute"/>
            <consortium name="Mycorrhizal Genomics Consortium"/>
            <person name="Kohler A."/>
            <person name="Kuo A."/>
            <person name="Nagy L.G."/>
            <person name="Floudas D."/>
            <person name="Copeland A."/>
            <person name="Barry K.W."/>
            <person name="Cichocki N."/>
            <person name="Veneault-Fourrey C."/>
            <person name="LaButti K."/>
            <person name="Lindquist E.A."/>
            <person name="Lipzen A."/>
            <person name="Lundell T."/>
            <person name="Morin E."/>
            <person name="Murat C."/>
            <person name="Riley R."/>
            <person name="Ohm R."/>
            <person name="Sun H."/>
            <person name="Tunlid A."/>
            <person name="Henrissat B."/>
            <person name="Grigoriev I.V."/>
            <person name="Hibbett D.S."/>
            <person name="Martin F."/>
        </authorList>
    </citation>
    <scope>NUCLEOTIDE SEQUENCE [LARGE SCALE GENOMIC DNA]</scope>
    <source>
        <strain evidence="11">MUT 4182</strain>
    </source>
</reference>
<dbReference type="Proteomes" id="UP000054248">
    <property type="component" value="Unassembled WGS sequence"/>
</dbReference>
<dbReference type="GO" id="GO:0008615">
    <property type="term" value="P:pyridoxine biosynthetic process"/>
    <property type="evidence" value="ECO:0007669"/>
    <property type="project" value="InterPro"/>
</dbReference>
<gene>
    <name evidence="10" type="ORF">M407DRAFT_244845</name>
</gene>
<protein>
    <recommendedName>
        <fullName evidence="4">pyridoxal 5'-phosphate synthase</fullName>
        <ecNumber evidence="4">1.4.3.5</ecNumber>
    </recommendedName>
</protein>
<evidence type="ECO:0000256" key="3">
    <source>
        <dbReference type="ARBA" id="ARBA00005037"/>
    </source>
</evidence>
<dbReference type="Pfam" id="PF01243">
    <property type="entry name" value="PNPOx_N"/>
    <property type="match status" value="1"/>
</dbReference>
<dbReference type="NCBIfam" id="TIGR00558">
    <property type="entry name" value="pdxH"/>
    <property type="match status" value="1"/>
</dbReference>
<accession>A0A0C3LPB6</accession>
<dbReference type="InterPro" id="IPR019576">
    <property type="entry name" value="Pyridoxamine_oxidase_dimer_C"/>
</dbReference>
<comment type="cofactor">
    <cofactor evidence="1">
        <name>FMN</name>
        <dbReference type="ChEBI" id="CHEBI:58210"/>
    </cofactor>
</comment>
<comment type="pathway">
    <text evidence="2">Cofactor metabolism; pyridoxal 5'-phosphate salvage; pyridoxal 5'-phosphate from pyridoxamine 5'-phosphate: step 1/1.</text>
</comment>
<dbReference type="EMBL" id="KN823089">
    <property type="protein sequence ID" value="KIO23262.1"/>
    <property type="molecule type" value="Genomic_DNA"/>
</dbReference>
<dbReference type="OrthoDB" id="303614at2759"/>
<organism evidence="10 11">
    <name type="scientific">Tulasnella calospora MUT 4182</name>
    <dbReference type="NCBI Taxonomy" id="1051891"/>
    <lineage>
        <taxon>Eukaryota</taxon>
        <taxon>Fungi</taxon>
        <taxon>Dikarya</taxon>
        <taxon>Basidiomycota</taxon>
        <taxon>Agaricomycotina</taxon>
        <taxon>Agaricomycetes</taxon>
        <taxon>Cantharellales</taxon>
        <taxon>Tulasnellaceae</taxon>
        <taxon>Tulasnella</taxon>
    </lineage>
</organism>
<dbReference type="AlphaFoldDB" id="A0A0C3LPB6"/>
<evidence type="ECO:0000256" key="6">
    <source>
        <dbReference type="ARBA" id="ARBA00022643"/>
    </source>
</evidence>
<dbReference type="InterPro" id="IPR000659">
    <property type="entry name" value="Pyridox_Oxase"/>
</dbReference>
<evidence type="ECO:0000256" key="7">
    <source>
        <dbReference type="ARBA" id="ARBA00023002"/>
    </source>
</evidence>
<dbReference type="UniPathway" id="UPA01068">
    <property type="reaction ID" value="UER00304"/>
</dbReference>
<feature type="non-terminal residue" evidence="10">
    <location>
        <position position="1"/>
    </location>
</feature>
<evidence type="ECO:0000256" key="1">
    <source>
        <dbReference type="ARBA" id="ARBA00001917"/>
    </source>
</evidence>
<dbReference type="NCBIfam" id="NF004231">
    <property type="entry name" value="PRK05679.1"/>
    <property type="match status" value="1"/>
</dbReference>
<dbReference type="GO" id="GO:0010181">
    <property type="term" value="F:FMN binding"/>
    <property type="evidence" value="ECO:0007669"/>
    <property type="project" value="InterPro"/>
</dbReference>
<dbReference type="InterPro" id="IPR019740">
    <property type="entry name" value="Pyridox_Oxase_CS"/>
</dbReference>
<proteinExistence type="predicted"/>
<dbReference type="PANTHER" id="PTHR10851">
    <property type="entry name" value="PYRIDOXINE-5-PHOSPHATE OXIDASE"/>
    <property type="match status" value="1"/>
</dbReference>
<keyword evidence="11" id="KW-1185">Reference proteome</keyword>
<feature type="domain" description="Pyridoxamine 5'-phosphate oxidase N-terminal" evidence="8">
    <location>
        <begin position="1"/>
        <end position="74"/>
    </location>
</feature>
<dbReference type="SUPFAM" id="SSF50475">
    <property type="entry name" value="FMN-binding split barrel"/>
    <property type="match status" value="1"/>
</dbReference>
<comment type="pathway">
    <text evidence="3">Cofactor metabolism; pyridoxal 5'-phosphate salvage; pyridoxal 5'-phosphate from pyridoxine 5'-phosphate: step 1/1.</text>
</comment>
<dbReference type="PROSITE" id="PS01064">
    <property type="entry name" value="PYRIDOX_OXIDASE"/>
    <property type="match status" value="1"/>
</dbReference>
<keyword evidence="6" id="KW-0288">FMN</keyword>
<dbReference type="InterPro" id="IPR012349">
    <property type="entry name" value="Split_barrel_FMN-bd"/>
</dbReference>